<feature type="transmembrane region" description="Helical" evidence="6">
    <location>
        <begin position="6"/>
        <end position="29"/>
    </location>
</feature>
<reference evidence="8 9" key="1">
    <citation type="submission" date="2017-04" db="EMBL/GenBank/DDBJ databases">
        <title>Draft genome sequence of Tuber borchii Vittad., a whitish edible truffle.</title>
        <authorList>
            <consortium name="DOE Joint Genome Institute"/>
            <person name="Murat C."/>
            <person name="Kuo A."/>
            <person name="Barry K.W."/>
            <person name="Clum A."/>
            <person name="Dockter R.B."/>
            <person name="Fauchery L."/>
            <person name="Iotti M."/>
            <person name="Kohler A."/>
            <person name="Labutti K."/>
            <person name="Lindquist E.A."/>
            <person name="Lipzen A."/>
            <person name="Ohm R.A."/>
            <person name="Wang M."/>
            <person name="Grigoriev I.V."/>
            <person name="Zambonelli A."/>
            <person name="Martin F.M."/>
        </authorList>
    </citation>
    <scope>NUCLEOTIDE SEQUENCE [LARGE SCALE GENOMIC DNA]</scope>
    <source>
        <strain evidence="8 9">Tbo3840</strain>
    </source>
</reference>
<proteinExistence type="inferred from homology"/>
<feature type="transmembrane region" description="Helical" evidence="6">
    <location>
        <begin position="179"/>
        <end position="198"/>
    </location>
</feature>
<dbReference type="OrthoDB" id="5398233at2759"/>
<keyword evidence="2 6" id="KW-0812">Transmembrane</keyword>
<name>A0A2T6ZMC9_TUBBO</name>
<dbReference type="PANTHER" id="PTHR33048">
    <property type="entry name" value="PTH11-LIKE INTEGRAL MEMBRANE PROTEIN (AFU_ORTHOLOGUE AFUA_5G11245)"/>
    <property type="match status" value="1"/>
</dbReference>
<comment type="subcellular location">
    <subcellularLocation>
        <location evidence="1">Membrane</location>
        <topology evidence="1">Multi-pass membrane protein</topology>
    </subcellularLocation>
</comment>
<dbReference type="GO" id="GO:0016020">
    <property type="term" value="C:membrane"/>
    <property type="evidence" value="ECO:0007669"/>
    <property type="project" value="UniProtKB-SubCell"/>
</dbReference>
<evidence type="ECO:0000313" key="8">
    <source>
        <dbReference type="EMBL" id="PUU76649.1"/>
    </source>
</evidence>
<evidence type="ECO:0000256" key="1">
    <source>
        <dbReference type="ARBA" id="ARBA00004141"/>
    </source>
</evidence>
<dbReference type="AlphaFoldDB" id="A0A2T6ZMC9"/>
<protein>
    <recommendedName>
        <fullName evidence="7">Rhodopsin domain-containing protein</fullName>
    </recommendedName>
</protein>
<evidence type="ECO:0000313" key="9">
    <source>
        <dbReference type="Proteomes" id="UP000244722"/>
    </source>
</evidence>
<comment type="caution">
    <text evidence="8">The sequence shown here is derived from an EMBL/GenBank/DDBJ whole genome shotgun (WGS) entry which is preliminary data.</text>
</comment>
<dbReference type="InterPro" id="IPR049326">
    <property type="entry name" value="Rhodopsin_dom_fungi"/>
</dbReference>
<accession>A0A2T6ZMC9</accession>
<evidence type="ECO:0000256" key="6">
    <source>
        <dbReference type="SAM" id="Phobius"/>
    </source>
</evidence>
<feature type="transmembrane region" description="Helical" evidence="6">
    <location>
        <begin position="41"/>
        <end position="64"/>
    </location>
</feature>
<evidence type="ECO:0000256" key="5">
    <source>
        <dbReference type="ARBA" id="ARBA00038359"/>
    </source>
</evidence>
<dbReference type="Pfam" id="PF20684">
    <property type="entry name" value="Fung_rhodopsin"/>
    <property type="match status" value="1"/>
</dbReference>
<evidence type="ECO:0000259" key="7">
    <source>
        <dbReference type="Pfam" id="PF20684"/>
    </source>
</evidence>
<dbReference type="EMBL" id="NESQ01000181">
    <property type="protein sequence ID" value="PUU76649.1"/>
    <property type="molecule type" value="Genomic_DNA"/>
</dbReference>
<comment type="similarity">
    <text evidence="5">Belongs to the SAT4 family.</text>
</comment>
<evidence type="ECO:0000256" key="2">
    <source>
        <dbReference type="ARBA" id="ARBA00022692"/>
    </source>
</evidence>
<gene>
    <name evidence="8" type="ORF">B9Z19DRAFT_241872</name>
</gene>
<dbReference type="Proteomes" id="UP000244722">
    <property type="component" value="Unassembled WGS sequence"/>
</dbReference>
<feature type="transmembrane region" description="Helical" evidence="6">
    <location>
        <begin position="95"/>
        <end position="116"/>
    </location>
</feature>
<evidence type="ECO:0000256" key="4">
    <source>
        <dbReference type="ARBA" id="ARBA00023136"/>
    </source>
</evidence>
<dbReference type="InterPro" id="IPR052337">
    <property type="entry name" value="SAT4-like"/>
</dbReference>
<feature type="transmembrane region" description="Helical" evidence="6">
    <location>
        <begin position="210"/>
        <end position="232"/>
    </location>
</feature>
<dbReference type="STRING" id="42251.A0A2T6ZMC9"/>
<keyword evidence="9" id="KW-1185">Reference proteome</keyword>
<organism evidence="8 9">
    <name type="scientific">Tuber borchii</name>
    <name type="common">White truffle</name>
    <dbReference type="NCBI Taxonomy" id="42251"/>
    <lineage>
        <taxon>Eukaryota</taxon>
        <taxon>Fungi</taxon>
        <taxon>Dikarya</taxon>
        <taxon>Ascomycota</taxon>
        <taxon>Pezizomycotina</taxon>
        <taxon>Pezizomycetes</taxon>
        <taxon>Pezizales</taxon>
        <taxon>Tuberaceae</taxon>
        <taxon>Tuber</taxon>
    </lineage>
</organism>
<dbReference type="PANTHER" id="PTHR33048:SF19">
    <property type="entry name" value="MEMBRANE PROTEIN PTH11-LIKE, PUTATIVE (AFU_ORTHOLOGUE AFUA_1G14080)-RELATED"/>
    <property type="match status" value="1"/>
</dbReference>
<feature type="transmembrane region" description="Helical" evidence="6">
    <location>
        <begin position="128"/>
        <end position="150"/>
    </location>
</feature>
<feature type="transmembrane region" description="Helical" evidence="6">
    <location>
        <begin position="244"/>
        <end position="265"/>
    </location>
</feature>
<evidence type="ECO:0000256" key="3">
    <source>
        <dbReference type="ARBA" id="ARBA00022989"/>
    </source>
</evidence>
<feature type="domain" description="Rhodopsin" evidence="7">
    <location>
        <begin position="25"/>
        <end position="267"/>
    </location>
</feature>
<sequence length="372" mass="41673">MQELDTSTLTATYACTILALVLIFVRLGLRYHRKEGMRVDDVWMGISLVPLIVRLGVVHVVLAYGTNNIDRKASPVEHMSEAEIRQRTTGSKMILAARIFYAGFVWCMKVCILGFYERLTARSKPYGLLVNITYVAVFLTYVAVILSTLLECRPFPVYWQITPDPGHCVQAVAQLVTMGSFNIFTDMVLILIPLPLVIKSGLPAMRKLQLFLLFSVGMFVVCITVIRMPVIIGDKSVQKARTLWASIECLAACIVANAPVLNSLLRRKAKKPSCDNYNLSVNSRRRRMPVTGQDSVGSLTRNDGSDELDSVIETRTEVTQKIDINPLESCNRSKGTRSPWRGDFLGTEIWTERDKYGFPTWPPPTLARGHKG</sequence>
<keyword evidence="4 6" id="KW-0472">Membrane</keyword>
<keyword evidence="3 6" id="KW-1133">Transmembrane helix</keyword>